<gene>
    <name evidence="1" type="ORF">HanXRQr2_Chr13g0610731</name>
</gene>
<comment type="caution">
    <text evidence="1">The sequence shown here is derived from an EMBL/GenBank/DDBJ whole genome shotgun (WGS) entry which is preliminary data.</text>
</comment>
<dbReference type="Proteomes" id="UP000215914">
    <property type="component" value="Unassembled WGS sequence"/>
</dbReference>
<reference evidence="1" key="2">
    <citation type="submission" date="2020-06" db="EMBL/GenBank/DDBJ databases">
        <title>Helianthus annuus Genome sequencing and assembly Release 2.</title>
        <authorList>
            <person name="Gouzy J."/>
            <person name="Langlade N."/>
            <person name="Munos S."/>
        </authorList>
    </citation>
    <scope>NUCLEOTIDE SEQUENCE</scope>
    <source>
        <tissue evidence="1">Leaves</tissue>
    </source>
</reference>
<dbReference type="Gramene" id="mRNA:HanXRQr2_Chr13g0610731">
    <property type="protein sequence ID" value="mRNA:HanXRQr2_Chr13g0610731"/>
    <property type="gene ID" value="HanXRQr2_Chr13g0610731"/>
</dbReference>
<dbReference type="AlphaFoldDB" id="A0A9K3HC22"/>
<reference evidence="1" key="1">
    <citation type="journal article" date="2017" name="Nature">
        <title>The sunflower genome provides insights into oil metabolism, flowering and Asterid evolution.</title>
        <authorList>
            <person name="Badouin H."/>
            <person name="Gouzy J."/>
            <person name="Grassa C.J."/>
            <person name="Murat F."/>
            <person name="Staton S.E."/>
            <person name="Cottret L."/>
            <person name="Lelandais-Briere C."/>
            <person name="Owens G.L."/>
            <person name="Carrere S."/>
            <person name="Mayjonade B."/>
            <person name="Legrand L."/>
            <person name="Gill N."/>
            <person name="Kane N.C."/>
            <person name="Bowers J.E."/>
            <person name="Hubner S."/>
            <person name="Bellec A."/>
            <person name="Berard A."/>
            <person name="Berges H."/>
            <person name="Blanchet N."/>
            <person name="Boniface M.C."/>
            <person name="Brunel D."/>
            <person name="Catrice O."/>
            <person name="Chaidir N."/>
            <person name="Claudel C."/>
            <person name="Donnadieu C."/>
            <person name="Faraut T."/>
            <person name="Fievet G."/>
            <person name="Helmstetter N."/>
            <person name="King M."/>
            <person name="Knapp S.J."/>
            <person name="Lai Z."/>
            <person name="Le Paslier M.C."/>
            <person name="Lippi Y."/>
            <person name="Lorenzon L."/>
            <person name="Mandel J.R."/>
            <person name="Marage G."/>
            <person name="Marchand G."/>
            <person name="Marquand E."/>
            <person name="Bret-Mestries E."/>
            <person name="Morien E."/>
            <person name="Nambeesan S."/>
            <person name="Nguyen T."/>
            <person name="Pegot-Espagnet P."/>
            <person name="Pouilly N."/>
            <person name="Raftis F."/>
            <person name="Sallet E."/>
            <person name="Schiex T."/>
            <person name="Thomas J."/>
            <person name="Vandecasteele C."/>
            <person name="Vares D."/>
            <person name="Vear F."/>
            <person name="Vautrin S."/>
            <person name="Crespi M."/>
            <person name="Mangin B."/>
            <person name="Burke J.M."/>
            <person name="Salse J."/>
            <person name="Munos S."/>
            <person name="Vincourt P."/>
            <person name="Rieseberg L.H."/>
            <person name="Langlade N.B."/>
        </authorList>
    </citation>
    <scope>NUCLEOTIDE SEQUENCE</scope>
    <source>
        <tissue evidence="1">Leaves</tissue>
    </source>
</reference>
<evidence type="ECO:0000313" key="1">
    <source>
        <dbReference type="EMBL" id="KAF5775317.1"/>
    </source>
</evidence>
<keyword evidence="2" id="KW-1185">Reference proteome</keyword>
<organism evidence="1 2">
    <name type="scientific">Helianthus annuus</name>
    <name type="common">Common sunflower</name>
    <dbReference type="NCBI Taxonomy" id="4232"/>
    <lineage>
        <taxon>Eukaryota</taxon>
        <taxon>Viridiplantae</taxon>
        <taxon>Streptophyta</taxon>
        <taxon>Embryophyta</taxon>
        <taxon>Tracheophyta</taxon>
        <taxon>Spermatophyta</taxon>
        <taxon>Magnoliopsida</taxon>
        <taxon>eudicotyledons</taxon>
        <taxon>Gunneridae</taxon>
        <taxon>Pentapetalae</taxon>
        <taxon>asterids</taxon>
        <taxon>campanulids</taxon>
        <taxon>Asterales</taxon>
        <taxon>Asteraceae</taxon>
        <taxon>Asteroideae</taxon>
        <taxon>Heliantheae alliance</taxon>
        <taxon>Heliantheae</taxon>
        <taxon>Helianthus</taxon>
    </lineage>
</organism>
<accession>A0A9K3HC22</accession>
<evidence type="ECO:0000313" key="2">
    <source>
        <dbReference type="Proteomes" id="UP000215914"/>
    </source>
</evidence>
<protein>
    <submittedName>
        <fullName evidence="1">Uncharacterized protein</fullName>
    </submittedName>
</protein>
<sequence>MFDGVLLCVEGYSWYVSFNDMSDVGKGRGKKGVNKDVVELRMLLTLCAQAVAANDQRGAFDLLNQFCK</sequence>
<name>A0A9K3HC22_HELAN</name>
<dbReference type="EMBL" id="MNCJ02000328">
    <property type="protein sequence ID" value="KAF5775317.1"/>
    <property type="molecule type" value="Genomic_DNA"/>
</dbReference>
<proteinExistence type="predicted"/>